<protein>
    <submittedName>
        <fullName evidence="1">Uncharacterized protein</fullName>
    </submittedName>
</protein>
<gene>
    <name evidence="1" type="ORF">L6452_22238</name>
</gene>
<comment type="caution">
    <text evidence="1">The sequence shown here is derived from an EMBL/GenBank/DDBJ whole genome shotgun (WGS) entry which is preliminary data.</text>
</comment>
<proteinExistence type="predicted"/>
<dbReference type="EMBL" id="CM042053">
    <property type="protein sequence ID" value="KAI3715264.1"/>
    <property type="molecule type" value="Genomic_DNA"/>
</dbReference>
<reference evidence="1 2" key="2">
    <citation type="journal article" date="2022" name="Mol. Ecol. Resour.">
        <title>The genomes of chicory, endive, great burdock and yacon provide insights into Asteraceae paleo-polyploidization history and plant inulin production.</title>
        <authorList>
            <person name="Fan W."/>
            <person name="Wang S."/>
            <person name="Wang H."/>
            <person name="Wang A."/>
            <person name="Jiang F."/>
            <person name="Liu H."/>
            <person name="Zhao H."/>
            <person name="Xu D."/>
            <person name="Zhang Y."/>
        </authorList>
    </citation>
    <scope>NUCLEOTIDE SEQUENCE [LARGE SCALE GENOMIC DNA]</scope>
    <source>
        <strain evidence="2">cv. Niubang</strain>
    </source>
</reference>
<name>A0ACB9AYV1_ARCLA</name>
<reference evidence="2" key="1">
    <citation type="journal article" date="2022" name="Mol. Ecol. Resour.">
        <title>The genomes of chicory, endive, great burdock and yacon provide insights into Asteraceae palaeo-polyploidization history and plant inulin production.</title>
        <authorList>
            <person name="Fan W."/>
            <person name="Wang S."/>
            <person name="Wang H."/>
            <person name="Wang A."/>
            <person name="Jiang F."/>
            <person name="Liu H."/>
            <person name="Zhao H."/>
            <person name="Xu D."/>
            <person name="Zhang Y."/>
        </authorList>
    </citation>
    <scope>NUCLEOTIDE SEQUENCE [LARGE SCALE GENOMIC DNA]</scope>
    <source>
        <strain evidence="2">cv. Niubang</strain>
    </source>
</reference>
<keyword evidence="2" id="KW-1185">Reference proteome</keyword>
<dbReference type="Proteomes" id="UP001055879">
    <property type="component" value="Linkage Group LG07"/>
</dbReference>
<evidence type="ECO:0000313" key="1">
    <source>
        <dbReference type="EMBL" id="KAI3715264.1"/>
    </source>
</evidence>
<organism evidence="1 2">
    <name type="scientific">Arctium lappa</name>
    <name type="common">Greater burdock</name>
    <name type="synonym">Lappa major</name>
    <dbReference type="NCBI Taxonomy" id="4217"/>
    <lineage>
        <taxon>Eukaryota</taxon>
        <taxon>Viridiplantae</taxon>
        <taxon>Streptophyta</taxon>
        <taxon>Embryophyta</taxon>
        <taxon>Tracheophyta</taxon>
        <taxon>Spermatophyta</taxon>
        <taxon>Magnoliopsida</taxon>
        <taxon>eudicotyledons</taxon>
        <taxon>Gunneridae</taxon>
        <taxon>Pentapetalae</taxon>
        <taxon>asterids</taxon>
        <taxon>campanulids</taxon>
        <taxon>Asterales</taxon>
        <taxon>Asteraceae</taxon>
        <taxon>Carduoideae</taxon>
        <taxon>Cardueae</taxon>
        <taxon>Arctiinae</taxon>
        <taxon>Arctium</taxon>
    </lineage>
</organism>
<sequence>MADDESWLDHSNQEEEKEEIAYLYLMGKEVKYDDSEDETADEVKNKLLNKKVNGLEAKLYARSQTDQTIFLNAHNEEADVKEKWGLGFQNPHYLKKAIRKQPALYNFDFLACAETPKVLSNDYFASYSISEMKAKPSIAKSANDFLNSDGGCIEEIDMFDFNASLPDHSTCLINEKVLPSGFNIGESSAKIGESVSVTADYYA</sequence>
<evidence type="ECO:0000313" key="2">
    <source>
        <dbReference type="Proteomes" id="UP001055879"/>
    </source>
</evidence>
<accession>A0ACB9AYV1</accession>